<comment type="function">
    <text evidence="1">Component of the Mediator complex, a coactivator involved in the regulated transcription of nearly all RNA polymerase II-dependent genes. Mediator functions as a bridge to convey information from gene-specific regulatory proteins to the basal RNA polymerase II transcription machinery.</text>
</comment>
<proteinExistence type="inferred from homology"/>
<dbReference type="EMBL" id="BRXX01000015">
    <property type="protein sequence ID" value="GMH82455.1"/>
    <property type="molecule type" value="Genomic_DNA"/>
</dbReference>
<dbReference type="Pfam" id="PF05983">
    <property type="entry name" value="Med7"/>
    <property type="match status" value="1"/>
</dbReference>
<evidence type="ECO:0000256" key="1">
    <source>
        <dbReference type="RuleBase" id="RU364060"/>
    </source>
</evidence>
<dbReference type="Proteomes" id="UP001165160">
    <property type="component" value="Unassembled WGS sequence"/>
</dbReference>
<sequence>MNMSSSDAMTGADGQPPELLVGEFPPPPPHASVFGDHLLATLREGGGGGDSFDVACKSIAPPPLEPQAPLGIFGRIVDDVTPQLPSVVLKPVSAASKLSEIRSGVDEALSIFTKLSPDSCDLELNKAKVAEMKKKFVEMHEVCGDLRVLQGATRVRDYVKGLKEKEEEELENLKRVVKRAKVALGDE</sequence>
<evidence type="ECO:0000313" key="3">
    <source>
        <dbReference type="EMBL" id="GMH82455.1"/>
    </source>
</evidence>
<accession>A0A9W7B6P4</accession>
<evidence type="ECO:0000313" key="4">
    <source>
        <dbReference type="Proteomes" id="UP001165160"/>
    </source>
</evidence>
<keyword evidence="1" id="KW-0010">Activator</keyword>
<comment type="similarity">
    <text evidence="1">Belongs to the Mediator complex subunit 7 family.</text>
</comment>
<keyword evidence="1" id="KW-0804">Transcription</keyword>
<comment type="subcellular location">
    <subcellularLocation>
        <location evidence="1">Nucleus</location>
    </subcellularLocation>
</comment>
<feature type="region of interest" description="Disordered" evidence="2">
    <location>
        <begin position="1"/>
        <end position="27"/>
    </location>
</feature>
<dbReference type="AlphaFoldDB" id="A0A9W7B6P4"/>
<organism evidence="3 4">
    <name type="scientific">Triparma verrucosa</name>
    <dbReference type="NCBI Taxonomy" id="1606542"/>
    <lineage>
        <taxon>Eukaryota</taxon>
        <taxon>Sar</taxon>
        <taxon>Stramenopiles</taxon>
        <taxon>Ochrophyta</taxon>
        <taxon>Bolidophyceae</taxon>
        <taxon>Parmales</taxon>
        <taxon>Triparmaceae</taxon>
        <taxon>Triparma</taxon>
    </lineage>
</organism>
<keyword evidence="1" id="KW-0805">Transcription regulation</keyword>
<dbReference type="InterPro" id="IPR009244">
    <property type="entry name" value="Mediatior_Med7"/>
</dbReference>
<comment type="caution">
    <text evidence="3">The sequence shown here is derived from an EMBL/GenBank/DDBJ whole genome shotgun (WGS) entry which is preliminary data.</text>
</comment>
<dbReference type="GO" id="GO:0006357">
    <property type="term" value="P:regulation of transcription by RNA polymerase II"/>
    <property type="evidence" value="ECO:0007669"/>
    <property type="project" value="InterPro"/>
</dbReference>
<dbReference type="GO" id="GO:0016592">
    <property type="term" value="C:mediator complex"/>
    <property type="evidence" value="ECO:0007669"/>
    <property type="project" value="InterPro"/>
</dbReference>
<keyword evidence="1" id="KW-0539">Nucleus</keyword>
<protein>
    <recommendedName>
        <fullName evidence="1">Mediator of RNA polymerase II transcription subunit 7</fullName>
    </recommendedName>
</protein>
<keyword evidence="4" id="KW-1185">Reference proteome</keyword>
<evidence type="ECO:0000256" key="2">
    <source>
        <dbReference type="SAM" id="MobiDB-lite"/>
    </source>
</evidence>
<gene>
    <name evidence="3" type="ORF">TrVE_jg599</name>
</gene>
<reference evidence="4" key="1">
    <citation type="journal article" date="2023" name="Commun. Biol.">
        <title>Genome analysis of Parmales, the sister group of diatoms, reveals the evolutionary specialization of diatoms from phago-mixotrophs to photoautotrophs.</title>
        <authorList>
            <person name="Ban H."/>
            <person name="Sato S."/>
            <person name="Yoshikawa S."/>
            <person name="Yamada K."/>
            <person name="Nakamura Y."/>
            <person name="Ichinomiya M."/>
            <person name="Sato N."/>
            <person name="Blanc-Mathieu R."/>
            <person name="Endo H."/>
            <person name="Kuwata A."/>
            <person name="Ogata H."/>
        </authorList>
    </citation>
    <scope>NUCLEOTIDE SEQUENCE [LARGE SCALE GENOMIC DNA]</scope>
    <source>
        <strain evidence="4">NIES 3699</strain>
    </source>
</reference>
<name>A0A9W7B6P4_9STRA</name>
<dbReference type="GO" id="GO:0003712">
    <property type="term" value="F:transcription coregulator activity"/>
    <property type="evidence" value="ECO:0007669"/>
    <property type="project" value="InterPro"/>
</dbReference>
<comment type="subunit">
    <text evidence="1">Component of the Mediator complex.</text>
</comment>